<reference evidence="2 3" key="1">
    <citation type="submission" date="2020-11" db="EMBL/GenBank/DDBJ databases">
        <title>Treponema Peruensis nv. sp., first commensal Treponema isolated from human feces.</title>
        <authorList>
            <person name="Belkhou C."/>
            <person name="Raes J."/>
        </authorList>
    </citation>
    <scope>NUCLEOTIDE SEQUENCE [LARGE SCALE GENOMIC DNA]</scope>
    <source>
        <strain evidence="2 3">RCC2812</strain>
    </source>
</reference>
<dbReference type="Gene3D" id="3.40.50.300">
    <property type="entry name" value="P-loop containing nucleotide triphosphate hydrolases"/>
    <property type="match status" value="2"/>
</dbReference>
<dbReference type="SUPFAM" id="SSF52540">
    <property type="entry name" value="P-loop containing nucleoside triphosphate hydrolases"/>
    <property type="match status" value="1"/>
</dbReference>
<dbReference type="InterPro" id="IPR003593">
    <property type="entry name" value="AAA+_ATPase"/>
</dbReference>
<dbReference type="InterPro" id="IPR051162">
    <property type="entry name" value="T4SS_component"/>
</dbReference>
<gene>
    <name evidence="2" type="ORF">IWA51_03475</name>
</gene>
<dbReference type="SMART" id="SM00382">
    <property type="entry name" value="AAA"/>
    <property type="match status" value="1"/>
</dbReference>
<dbReference type="InterPro" id="IPR043964">
    <property type="entry name" value="P-loop_TraG"/>
</dbReference>
<dbReference type="InterPro" id="IPR027417">
    <property type="entry name" value="P-loop_NTPase"/>
</dbReference>
<name>A0A7T3REQ5_9SPIR</name>
<dbReference type="EMBL" id="CP064936">
    <property type="protein sequence ID" value="QQA01684.1"/>
    <property type="molecule type" value="Genomic_DNA"/>
</dbReference>
<dbReference type="KEGG" id="tper:IWA51_03475"/>
<dbReference type="PANTHER" id="PTHR30121">
    <property type="entry name" value="UNCHARACTERIZED PROTEIN YJGR-RELATED"/>
    <property type="match status" value="1"/>
</dbReference>
<proteinExistence type="predicted"/>
<accession>A0A7T3REQ5</accession>
<dbReference type="CDD" id="cd01127">
    <property type="entry name" value="TrwB_TraG_TraD_VirD4"/>
    <property type="match status" value="1"/>
</dbReference>
<dbReference type="PANTHER" id="PTHR30121:SF12">
    <property type="entry name" value="TYPE IV SECRETION SYSTEM PROTEIN CAGE"/>
    <property type="match status" value="1"/>
</dbReference>
<organism evidence="2 3">
    <name type="scientific">Treponema peruense</name>
    <dbReference type="NCBI Taxonomy" id="2787628"/>
    <lineage>
        <taxon>Bacteria</taxon>
        <taxon>Pseudomonadati</taxon>
        <taxon>Spirochaetota</taxon>
        <taxon>Spirochaetia</taxon>
        <taxon>Spirochaetales</taxon>
        <taxon>Treponemataceae</taxon>
        <taxon>Treponema</taxon>
    </lineage>
</organism>
<dbReference type="RefSeq" id="WP_198443228.1">
    <property type="nucleotide sequence ID" value="NZ_CBCSHE010000018.1"/>
</dbReference>
<feature type="domain" description="AAA+ ATPase" evidence="1">
    <location>
        <begin position="460"/>
        <end position="727"/>
    </location>
</feature>
<evidence type="ECO:0000313" key="3">
    <source>
        <dbReference type="Proteomes" id="UP000595224"/>
    </source>
</evidence>
<keyword evidence="3" id="KW-1185">Reference proteome</keyword>
<evidence type="ECO:0000259" key="1">
    <source>
        <dbReference type="SMART" id="SM00382"/>
    </source>
</evidence>
<dbReference type="Proteomes" id="UP000595224">
    <property type="component" value="Chromosome"/>
</dbReference>
<sequence>MLGVDFLGAKFKLSQKHKMDKLCYYLPYNFLIGKYEEGLVYLKPGALMRTYSFKCPDLGSASAEAINAVSMYFNDSIKRLGDGWAAHFEARRQVTRDYPGCNWNNKLGYLIDSRRKEIFQNESTHYKNYYFLTLTYQVKSDLTSKGSSLLYKSDNSAGQDYFNHRNVQKEIQLFRDLSEECISYVKSRLEISPLNNDEVVSYIASSMSTTWKKRIAPTSPVFFDSFITEEDIETGTCMKVGKMYCPIVAIRDFPTETYPAVFDLLNKADVDYKWTTRWIGMNKVASAKLIEKYQKRFNNSRKSWGQAFVEAAGNVSTDRVDPAAIAFEEDTNTAKVSLSKDMVSFGYYTSCIEVWDENYDVAMEKATYIAGLINSAGFGAKIEISNSFQAWLGMLPGNNYADVHKTLLSSINCANIIPLSSLWSGDFKNRWTSEHIGCGAPLLTATSHRSPFFLNLNVGDLFHSFIFGPSGAGKSTFLCLLESQWLKYKDAQVIVLDKDKTARGVCIASGGSYVEPGADDFAFQPLKDLESELDITWASEFIELLLNEQNVIVDARKKDAIRDALMQLRDTKAPERRDITSFQQYVQDDDIKVGIEPYTLDGQYGSIFDAHDTKLDLARFIMIEMGTLMKLGEACVTPALAFIFKFIEKRFAKENDDKGHPTLLVMDEAWVFLNNEYFSTKIDEWLRTLRKKHVAVVFATQDVPSVAKSSISSTILSQCQTKFYLADPNAASDMISSYYASFGLEEDEIAALSRARMKQDYFYKSPNGSRMFQLELDKFQLALLCPPKSIMDELERRYGRNSGKELAEEILEAQGFRTDFYMKNYK</sequence>
<protein>
    <submittedName>
        <fullName evidence="2">AAA family ATPase</fullName>
    </submittedName>
</protein>
<dbReference type="AlphaFoldDB" id="A0A7T3REQ5"/>
<evidence type="ECO:0000313" key="2">
    <source>
        <dbReference type="EMBL" id="QQA01684.1"/>
    </source>
</evidence>
<dbReference type="Pfam" id="PF19044">
    <property type="entry name" value="P-loop_TraG"/>
    <property type="match status" value="1"/>
</dbReference>